<evidence type="ECO:0000256" key="1">
    <source>
        <dbReference type="ARBA" id="ARBA00004370"/>
    </source>
</evidence>
<proteinExistence type="predicted"/>
<feature type="region of interest" description="Disordered" evidence="8">
    <location>
        <begin position="1103"/>
        <end position="1130"/>
    </location>
</feature>
<organism evidence="12 13">
    <name type="scientific">Durusdinium trenchii</name>
    <dbReference type="NCBI Taxonomy" id="1381693"/>
    <lineage>
        <taxon>Eukaryota</taxon>
        <taxon>Sar</taxon>
        <taxon>Alveolata</taxon>
        <taxon>Dinophyceae</taxon>
        <taxon>Suessiales</taxon>
        <taxon>Symbiodiniaceae</taxon>
        <taxon>Durusdinium</taxon>
    </lineage>
</organism>
<keyword evidence="10" id="KW-0732">Signal</keyword>
<dbReference type="InterPro" id="IPR011043">
    <property type="entry name" value="Gal_Oxase/kelch_b-propeller"/>
</dbReference>
<evidence type="ECO:0000313" key="12">
    <source>
        <dbReference type="EMBL" id="CAK9005214.1"/>
    </source>
</evidence>
<dbReference type="Gene3D" id="2.120.10.80">
    <property type="entry name" value="Kelch-type beta propeller"/>
    <property type="match status" value="6"/>
</dbReference>
<feature type="domain" description="GAIN-B" evidence="11">
    <location>
        <begin position="1251"/>
        <end position="1388"/>
    </location>
</feature>
<feature type="region of interest" description="Disordered" evidence="8">
    <location>
        <begin position="975"/>
        <end position="1081"/>
    </location>
</feature>
<accession>A0ABP0ITE7</accession>
<dbReference type="SMART" id="SM00303">
    <property type="entry name" value="GPS"/>
    <property type="match status" value="1"/>
</dbReference>
<feature type="chain" id="PRO_5045670016" description="GAIN-B domain-containing protein" evidence="10">
    <location>
        <begin position="17"/>
        <end position="1629"/>
    </location>
</feature>
<keyword evidence="5 9" id="KW-1133">Transmembrane helix</keyword>
<dbReference type="PROSITE" id="PS50221">
    <property type="entry name" value="GAIN_B"/>
    <property type="match status" value="1"/>
</dbReference>
<evidence type="ECO:0000256" key="3">
    <source>
        <dbReference type="ARBA" id="ARBA00022692"/>
    </source>
</evidence>
<feature type="region of interest" description="Disordered" evidence="8">
    <location>
        <begin position="1465"/>
        <end position="1485"/>
    </location>
</feature>
<dbReference type="PANTHER" id="PTHR46093:SF3">
    <property type="entry name" value="ACYL-COA-BINDING DOMAIN-CONTAINING PROTEIN 4"/>
    <property type="match status" value="1"/>
</dbReference>
<dbReference type="SUPFAM" id="SSF117281">
    <property type="entry name" value="Kelch motif"/>
    <property type="match status" value="1"/>
</dbReference>
<dbReference type="Gene3D" id="2.60.220.50">
    <property type="match status" value="1"/>
</dbReference>
<keyword evidence="13" id="KW-1185">Reference proteome</keyword>
<dbReference type="InterPro" id="IPR057244">
    <property type="entry name" value="GAIN_B"/>
</dbReference>
<dbReference type="InterPro" id="IPR000203">
    <property type="entry name" value="GPS"/>
</dbReference>
<evidence type="ECO:0000256" key="2">
    <source>
        <dbReference type="ARBA" id="ARBA00022441"/>
    </source>
</evidence>
<keyword evidence="4" id="KW-0677">Repeat</keyword>
<evidence type="ECO:0000256" key="4">
    <source>
        <dbReference type="ARBA" id="ARBA00022737"/>
    </source>
</evidence>
<reference evidence="12 13" key="1">
    <citation type="submission" date="2024-02" db="EMBL/GenBank/DDBJ databases">
        <authorList>
            <person name="Chen Y."/>
            <person name="Shah S."/>
            <person name="Dougan E. K."/>
            <person name="Thang M."/>
            <person name="Chan C."/>
        </authorList>
    </citation>
    <scope>NUCLEOTIDE SEQUENCE [LARGE SCALE GENOMIC DNA]</scope>
</reference>
<evidence type="ECO:0000256" key="5">
    <source>
        <dbReference type="ARBA" id="ARBA00022989"/>
    </source>
</evidence>
<dbReference type="Proteomes" id="UP001642484">
    <property type="component" value="Unassembled WGS sequence"/>
</dbReference>
<keyword evidence="2" id="KW-0880">Kelch repeat</keyword>
<sequence>MAFILLTLSTWISVECARWGGPSVGGTSPAVRNKHTGVMDSAGKLWIFGGWGSGSGYLNDVHYLDTQDGTGTPTWVTPSVSGTSPTAREAHTSVMDASGKMWVFGGTDGSAVLDEVHSLDTQAGTPIWTTPSVSGTSPSARQRHSAVMDASGKMWVFGGWDGSGYFNDVHYLDTQAGAPTWTTPSPSGTSQQARNGHTAVMDGDGKMWVFGGWGPASGFLNDVHYLDTQAATPTWATPSVSGAPPTAREMMTATMDGSGRMWVFGGNDGTSTLDDVHFLDTQAAMPTWVTPLLTSSSLSGGISARYSHAAAYDGGKMWVFGGYDGGSYLDDVGYLVVEAESVTWADSPLDGVEPVDRYKHTAVMDSNGKMWLFGGYSYSGYLSDVHYLDTQATTPTWTTPSTSGSSPSAREDHSAVMDANQKMWVFGGTDGSNLNDVHYLDTEAATPTWITPSVTGTSPSARKRHTAVMDANGKMWVFGGYSGSYLNDVHYLDTQAGTPTWTTPSVSGNSPETRNRHVSVMDGNGKMWIFGGWGPGNGYLNDVHYLDTQAATPTWTTPSISGTSPTGRERFAAVMDSSGKIWIFGGTDGSRVDELYCLDTQATGAPTWIAPLESGRGPSSRYSLSAVLDSSRRMWLFGGGFGGSSYSNGVYYLVAEAESTTWKTPAVSSASPIGRSEHTAVMDASGRMWIFAGWDGSSRLNDVHYLDTKSAPAAWTTPSLSGSSPSTRDALSAVMDASQKIWIFGGDDGSSFLNDVHYLDTQAATPTWTTPSVAGTNPTARYRHTGVMDASGKMWIFAGIDSSGYLNDVHYLDTQAGTPTWTTPSVSGTSPEIRNRHVAVMDGNGKMWIFGGWGPGNLYLNDVHCLDTQAATPTWTTPSLSGTSPSGREQLTALMDWSGKMWIFGGTDGSRFNELHYLDTKAGTPTWSTPLVSGTIPFVRRAHSAVYDGNGKMWIFGGKTDSGYVNEVYCREVSTTTTTSSSTTSSSTTSSSTTSSSTSTSTSTTATSSSSTSSSTSTSSTSSSASTSTLTSVTKTVTTTTSETTSKTASTTTTVSSSSSSTSVSFSSTTTSSRSTFTSSSLTTSTSSATVITSMSSTISATMTTGTSTVSATASTRISASTTSSTSTTTSTTSITTITITTTCTTTNNATTLSTAASSKVNLGTESYTRLQLREMEEQRQEQARLAVLNLDATESEVVQQVLSNLSNSNDGSTLAFLLEETRVGPTTFAAFSAAFSEAWPDSFTIPAIGGIVEISREVMQEVTSEAKIDGPVLVSITTINEELSAAFRSDEALGLRETYFELRSKLLSVNFWNEEGRRLKVTLMTPITLQLVDVEDENATCAFWDARASRWSKEGMETLPSDPTTLRCNVFHLTTFGAVTNRIARNIELSFQCSTFASLMDESAFSKLSEPKWLQHSSAILSIIFLILSLTAMSIAVWVDWRSKDKLPQHQREILLMRVNAGGRGRGAKKEKDATADDAQQETQQDILEHPTWRQTLRAACGNCMEFLGHATGDNAIEGVKELCANAEAASINKSISMLQSHRSGACQITIKVLEHDESEPVKRSRSRKVSLVRGALSVRQESSVQHQISKADVIYMKSAEVGAGAAEQFLRSNCFGRICALFPAVHA</sequence>
<evidence type="ECO:0000256" key="8">
    <source>
        <dbReference type="SAM" id="MobiDB-lite"/>
    </source>
</evidence>
<feature type="signal peptide" evidence="10">
    <location>
        <begin position="1"/>
        <end position="16"/>
    </location>
</feature>
<evidence type="ECO:0000256" key="9">
    <source>
        <dbReference type="SAM" id="Phobius"/>
    </source>
</evidence>
<dbReference type="InterPro" id="IPR015915">
    <property type="entry name" value="Kelch-typ_b-propeller"/>
</dbReference>
<evidence type="ECO:0000256" key="7">
    <source>
        <dbReference type="ARBA" id="ARBA00023157"/>
    </source>
</evidence>
<protein>
    <recommendedName>
        <fullName evidence="11">GAIN-B domain-containing protein</fullName>
    </recommendedName>
</protein>
<evidence type="ECO:0000313" key="13">
    <source>
        <dbReference type="Proteomes" id="UP001642484"/>
    </source>
</evidence>
<dbReference type="InterPro" id="IPR046338">
    <property type="entry name" value="GAIN_dom_sf"/>
</dbReference>
<gene>
    <name evidence="12" type="ORF">CCMP2556_LOCUS7987</name>
</gene>
<dbReference type="EMBL" id="CAXAMN010003559">
    <property type="protein sequence ID" value="CAK9005214.1"/>
    <property type="molecule type" value="Genomic_DNA"/>
</dbReference>
<keyword evidence="3 9" id="KW-0812">Transmembrane</keyword>
<keyword evidence="7" id="KW-1015">Disulfide bond</keyword>
<comment type="subcellular location">
    <subcellularLocation>
        <location evidence="1">Membrane</location>
    </subcellularLocation>
</comment>
<dbReference type="SUPFAM" id="SSF50965">
    <property type="entry name" value="Galactose oxidase, central domain"/>
    <property type="match status" value="4"/>
</dbReference>
<evidence type="ECO:0000256" key="6">
    <source>
        <dbReference type="ARBA" id="ARBA00023136"/>
    </source>
</evidence>
<evidence type="ECO:0000256" key="10">
    <source>
        <dbReference type="SAM" id="SignalP"/>
    </source>
</evidence>
<name>A0ABP0ITE7_9DINO</name>
<comment type="caution">
    <text evidence="12">The sequence shown here is derived from an EMBL/GenBank/DDBJ whole genome shotgun (WGS) entry which is preliminary data.</text>
</comment>
<evidence type="ECO:0000259" key="11">
    <source>
        <dbReference type="PROSITE" id="PS50221"/>
    </source>
</evidence>
<keyword evidence="6 9" id="KW-0472">Membrane</keyword>
<dbReference type="PANTHER" id="PTHR46093">
    <property type="entry name" value="ACYL-COA-BINDING DOMAIN-CONTAINING PROTEIN 5"/>
    <property type="match status" value="1"/>
</dbReference>
<feature type="transmembrane region" description="Helical" evidence="9">
    <location>
        <begin position="1420"/>
        <end position="1440"/>
    </location>
</feature>
<dbReference type="Pfam" id="PF24681">
    <property type="entry name" value="Kelch_KLHDC2_KLHL20_DRC7"/>
    <property type="match status" value="6"/>
</dbReference>